<proteinExistence type="predicted"/>
<sequence>CSLNSFENDLRSLLVIIDSPPTFIESSLYDLNESVQLSVTYPNTAPLIKLKRRGSNGHHDNARKG</sequence>
<name>A0A9X3WJT8_9BACI</name>
<dbReference type="EMBL" id="JAMQKC010000044">
    <property type="protein sequence ID" value="MDC3418709.1"/>
    <property type="molecule type" value="Genomic_DNA"/>
</dbReference>
<dbReference type="AlphaFoldDB" id="A0A9X3WJT8"/>
<evidence type="ECO:0000313" key="1">
    <source>
        <dbReference type="EMBL" id="MDC3418709.1"/>
    </source>
</evidence>
<evidence type="ECO:0000313" key="2">
    <source>
        <dbReference type="Proteomes" id="UP001145069"/>
    </source>
</evidence>
<gene>
    <name evidence="1" type="ORF">NC799_17930</name>
</gene>
<protein>
    <submittedName>
        <fullName evidence="1">Uncharacterized protein</fullName>
    </submittedName>
</protein>
<feature type="non-terminal residue" evidence="1">
    <location>
        <position position="1"/>
    </location>
</feature>
<dbReference type="Proteomes" id="UP001145069">
    <property type="component" value="Unassembled WGS sequence"/>
</dbReference>
<dbReference type="RefSeq" id="WP_272447806.1">
    <property type="nucleotide sequence ID" value="NZ_JAMQKC010000044.1"/>
</dbReference>
<comment type="caution">
    <text evidence="1">The sequence shown here is derived from an EMBL/GenBank/DDBJ whole genome shotgun (WGS) entry which is preliminary data.</text>
</comment>
<keyword evidence="2" id="KW-1185">Reference proteome</keyword>
<reference evidence="1" key="1">
    <citation type="submission" date="2022-06" db="EMBL/GenBank/DDBJ databases">
        <title>Aquibacillus sp. a new bacterium isolated from soil saline samples.</title>
        <authorList>
            <person name="Galisteo C."/>
            <person name="De La Haba R."/>
            <person name="Sanchez-Porro C."/>
            <person name="Ventosa A."/>
        </authorList>
    </citation>
    <scope>NUCLEOTIDE SEQUENCE</scope>
    <source>
        <strain evidence="1">3ASR75-54</strain>
    </source>
</reference>
<accession>A0A9X3WJT8</accession>
<organism evidence="1 2">
    <name type="scientific">Aquibacillus salsiterrae</name>
    <dbReference type="NCBI Taxonomy" id="2950439"/>
    <lineage>
        <taxon>Bacteria</taxon>
        <taxon>Bacillati</taxon>
        <taxon>Bacillota</taxon>
        <taxon>Bacilli</taxon>
        <taxon>Bacillales</taxon>
        <taxon>Bacillaceae</taxon>
        <taxon>Aquibacillus</taxon>
    </lineage>
</organism>